<evidence type="ECO:0000259" key="6">
    <source>
        <dbReference type="Pfam" id="PF00728"/>
    </source>
</evidence>
<dbReference type="InterPro" id="IPR052764">
    <property type="entry name" value="GH20_Enzymes"/>
</dbReference>
<dbReference type="SUPFAM" id="SSF55545">
    <property type="entry name" value="beta-N-acetylhexosaminidase-like domain"/>
    <property type="match status" value="1"/>
</dbReference>
<accession>A0A4R4PPJ0</accession>
<dbReference type="SUPFAM" id="SSF89372">
    <property type="entry name" value="Fucose-specific lectin"/>
    <property type="match status" value="1"/>
</dbReference>
<evidence type="ECO:0000256" key="5">
    <source>
        <dbReference type="SAM" id="SignalP"/>
    </source>
</evidence>
<dbReference type="GO" id="GO:0004563">
    <property type="term" value="F:beta-N-acetylhexosaminidase activity"/>
    <property type="evidence" value="ECO:0007669"/>
    <property type="project" value="InterPro"/>
</dbReference>
<evidence type="ECO:0000259" key="7">
    <source>
        <dbReference type="Pfam" id="PF02838"/>
    </source>
</evidence>
<dbReference type="Proteomes" id="UP000295075">
    <property type="component" value="Unassembled WGS sequence"/>
</dbReference>
<dbReference type="Gene3D" id="3.20.20.80">
    <property type="entry name" value="Glycosidases"/>
    <property type="match status" value="1"/>
</dbReference>
<dbReference type="Pfam" id="PF03984">
    <property type="entry name" value="DUF346"/>
    <property type="match status" value="2"/>
</dbReference>
<dbReference type="Gene3D" id="3.30.379.10">
    <property type="entry name" value="Chitobiase/beta-hexosaminidase domain 2-like"/>
    <property type="match status" value="1"/>
</dbReference>
<dbReference type="PANTHER" id="PTHR43678:SF1">
    <property type="entry name" value="BETA-N-ACETYLHEXOSAMINIDASE"/>
    <property type="match status" value="1"/>
</dbReference>
<protein>
    <submittedName>
        <fullName evidence="8">Uncharacterized protein</fullName>
    </submittedName>
</protein>
<evidence type="ECO:0000313" key="8">
    <source>
        <dbReference type="EMBL" id="TDC24074.1"/>
    </source>
</evidence>
<dbReference type="EMBL" id="SMKA01000149">
    <property type="protein sequence ID" value="TDC24074.1"/>
    <property type="molecule type" value="Genomic_DNA"/>
</dbReference>
<dbReference type="OrthoDB" id="9763537at2"/>
<dbReference type="InterPro" id="IPR015882">
    <property type="entry name" value="HEX_bac_N"/>
</dbReference>
<proteinExistence type="inferred from homology"/>
<keyword evidence="9" id="KW-1185">Reference proteome</keyword>
<dbReference type="InterPro" id="IPR007132">
    <property type="entry name" value="DUF346"/>
</dbReference>
<dbReference type="InterPro" id="IPR015883">
    <property type="entry name" value="Glyco_hydro_20_cat"/>
</dbReference>
<dbReference type="InterPro" id="IPR029018">
    <property type="entry name" value="Hex-like_dom2"/>
</dbReference>
<dbReference type="Pfam" id="PF02838">
    <property type="entry name" value="Glyco_hydro_20b"/>
    <property type="match status" value="1"/>
</dbReference>
<organism evidence="8 9">
    <name type="scientific">Kribbella albertanoniae</name>
    <dbReference type="NCBI Taxonomy" id="1266829"/>
    <lineage>
        <taxon>Bacteria</taxon>
        <taxon>Bacillati</taxon>
        <taxon>Actinomycetota</taxon>
        <taxon>Actinomycetes</taxon>
        <taxon>Propionibacteriales</taxon>
        <taxon>Kribbellaceae</taxon>
        <taxon>Kribbella</taxon>
    </lineage>
</organism>
<reference evidence="8 9" key="1">
    <citation type="submission" date="2019-03" db="EMBL/GenBank/DDBJ databases">
        <title>Draft genome sequences of novel Actinobacteria.</title>
        <authorList>
            <person name="Sahin N."/>
            <person name="Ay H."/>
            <person name="Saygin H."/>
        </authorList>
    </citation>
    <scope>NUCLEOTIDE SEQUENCE [LARGE SCALE GENOMIC DNA]</scope>
    <source>
        <strain evidence="8 9">JCM 30547</strain>
    </source>
</reference>
<dbReference type="Pfam" id="PF00728">
    <property type="entry name" value="Glyco_hydro_20"/>
    <property type="match status" value="1"/>
</dbReference>
<dbReference type="AlphaFoldDB" id="A0A4R4PPJ0"/>
<evidence type="ECO:0000256" key="1">
    <source>
        <dbReference type="ARBA" id="ARBA00006285"/>
    </source>
</evidence>
<keyword evidence="3" id="KW-0326">Glycosidase</keyword>
<dbReference type="SUPFAM" id="SSF51445">
    <property type="entry name" value="(Trans)glycosidases"/>
    <property type="match status" value="1"/>
</dbReference>
<feature type="signal peptide" evidence="5">
    <location>
        <begin position="1"/>
        <end position="28"/>
    </location>
</feature>
<feature type="domain" description="Glycoside hydrolase family 20 catalytic" evidence="6">
    <location>
        <begin position="197"/>
        <end position="457"/>
    </location>
</feature>
<dbReference type="PANTHER" id="PTHR43678">
    <property type="entry name" value="PUTATIVE (AFU_ORTHOLOGUE AFUA_2G00640)-RELATED"/>
    <property type="match status" value="1"/>
</dbReference>
<keyword evidence="2" id="KW-0378">Hydrolase</keyword>
<evidence type="ECO:0000256" key="2">
    <source>
        <dbReference type="ARBA" id="ARBA00022801"/>
    </source>
</evidence>
<evidence type="ECO:0000256" key="4">
    <source>
        <dbReference type="PIRSR" id="PIRSR625705-1"/>
    </source>
</evidence>
<evidence type="ECO:0000256" key="3">
    <source>
        <dbReference type="ARBA" id="ARBA00023295"/>
    </source>
</evidence>
<dbReference type="InterPro" id="IPR025705">
    <property type="entry name" value="Beta_hexosaminidase_sua/sub"/>
</dbReference>
<dbReference type="RefSeq" id="WP_132411277.1">
    <property type="nucleotide sequence ID" value="NZ_SMKA01000149.1"/>
</dbReference>
<dbReference type="GO" id="GO:0005975">
    <property type="term" value="P:carbohydrate metabolic process"/>
    <property type="evidence" value="ECO:0007669"/>
    <property type="project" value="InterPro"/>
</dbReference>
<feature type="active site" description="Proton donor" evidence="4">
    <location>
        <position position="279"/>
    </location>
</feature>
<dbReference type="InterPro" id="IPR017853">
    <property type="entry name" value="GH"/>
</dbReference>
<name>A0A4R4PPJ0_9ACTN</name>
<comment type="caution">
    <text evidence="8">The sequence shown here is derived from an EMBL/GenBank/DDBJ whole genome shotgun (WGS) entry which is preliminary data.</text>
</comment>
<sequence>MSAFLRSAVALLVLLTALVAPASSPASAATPLPAVLPAVRSWQPATSGEFQWTSTSRLVVESAELRADADTFADDLSYLFGTAPVVADGPSAPGDVVLRLDPNATGDEAYRVELGQTATVTAKTAVGVYWGTRTVLQLLKQKTTLPAGVITDSPRYPSRGLLLSVARMPVSWLDNMLRDMSYLKLNELTLNSFNMTDADIAAVQQLAQRRHVKLIGWVNSPKFGTGYIPAQYRLVDGAGVTDDISLDVTNAAGVSWANAEVDRHVRRFPSDTFNVGGDEWPHWSIRADKVTASNFPGLYQRAMATYSEPGAVQDAFRAYMNKTNGVVRNLGKTARMWSDDITPATKVVPDSNLVMMHWINYGLTPAQHAANGNQLINSNRSYLYFDLASDVNPPERIWDTFDAGTFDGGLKLPGGAADPHLAGLQFCVWTNGKVYDAGRLERDLSPRLRSLAQKAWGTTPVATKYADALPAINAVGRAPGILDTPRFGDVGLGAAPSGPAVRYQQSQQLFTTSPTGALRHSFWSSTQGQVGEDLLPANSITGRPLVFANPDNRLSVFTRTPTGTVRETSYLSGTGWKTGDWSAAAAGNGYGTFNFGGDLAGFPYGSERHVFGADTDGNLSHLWYSPGDAKIHGDRWGGKITGTPVAFAWGRTQIVYARGTNGNLQRWWWQPTDAKHVQRVDLGIPVAENTKIAGWTTSGTRANGTILTARQYLTFTEPDGRIRLWTLDLDGDRPTSRDLTTETGTSAVGSPAGYADAAGNPVIFVRRSSDQHLVRIRVPSTGAAVLKDLTAVTPGTQITPTGDPDGFRFDAELHVFAPGAGLPRHHWWSSPADTPQQDNWN</sequence>
<evidence type="ECO:0000313" key="9">
    <source>
        <dbReference type="Proteomes" id="UP000295075"/>
    </source>
</evidence>
<feature type="chain" id="PRO_5020497027" evidence="5">
    <location>
        <begin position="29"/>
        <end position="841"/>
    </location>
</feature>
<dbReference type="Gene3D" id="2.120.10.70">
    <property type="entry name" value="Fucose-specific lectin"/>
    <property type="match status" value="1"/>
</dbReference>
<comment type="similarity">
    <text evidence="1">Belongs to the glycosyl hydrolase 20 family.</text>
</comment>
<gene>
    <name evidence="8" type="ORF">E1261_26975</name>
</gene>
<dbReference type="PRINTS" id="PR00738">
    <property type="entry name" value="GLHYDRLASE20"/>
</dbReference>
<keyword evidence="5" id="KW-0732">Signal</keyword>
<feature type="domain" description="Beta-hexosaminidase bacterial type N-terminal" evidence="7">
    <location>
        <begin position="33"/>
        <end position="152"/>
    </location>
</feature>